<dbReference type="Proteomes" id="UP000276733">
    <property type="component" value="Unassembled WGS sequence"/>
</dbReference>
<dbReference type="RefSeq" id="WP_002672562.1">
    <property type="nucleotide sequence ID" value="NZ_CP082870.1"/>
</dbReference>
<evidence type="ECO:0000313" key="1">
    <source>
        <dbReference type="EMBL" id="SQA77158.1"/>
    </source>
</evidence>
<reference evidence="2 4" key="2">
    <citation type="submission" date="2018-11" db="EMBL/GenBank/DDBJ databases">
        <authorList>
            <consortium name="Pathogen Informatics"/>
        </authorList>
    </citation>
    <scope>NUCLEOTIDE SEQUENCE [LARGE SCALE GENOMIC DNA]</scope>
    <source>
        <strain evidence="2 4">NCTC11458</strain>
    </source>
</reference>
<evidence type="ECO:0000313" key="4">
    <source>
        <dbReference type="Proteomes" id="UP000276733"/>
    </source>
</evidence>
<accession>A0A2X2R7T0</accession>
<evidence type="ECO:0000313" key="3">
    <source>
        <dbReference type="Proteomes" id="UP000249891"/>
    </source>
</evidence>
<dbReference type="AlphaFoldDB" id="A0A2X2R7T0"/>
<protein>
    <recommendedName>
        <fullName evidence="5">Orotate phosphoribosyltransferase</fullName>
    </recommendedName>
</protein>
<dbReference type="EMBL" id="UYIQ01000001">
    <property type="protein sequence ID" value="VDG80925.1"/>
    <property type="molecule type" value="Genomic_DNA"/>
</dbReference>
<name>A0A2X2R7T0_CAPOC</name>
<gene>
    <name evidence="2" type="ORF">NCTC11458_00205</name>
    <name evidence="1" type="ORF">NCTC11546_00360</name>
</gene>
<dbReference type="SUPFAM" id="SSF55961">
    <property type="entry name" value="Bet v1-like"/>
    <property type="match status" value="1"/>
</dbReference>
<evidence type="ECO:0008006" key="5">
    <source>
        <dbReference type="Google" id="ProtNLM"/>
    </source>
</evidence>
<dbReference type="Proteomes" id="UP000249891">
    <property type="component" value="Unassembled WGS sequence"/>
</dbReference>
<sequence length="130" mass="14596">MNLESKKTIVEKSAKDLFALLENVANFERLMPDNISKFQMLSEQSFVFALKGMPEISLEKKSSTPSSQLVLGEAKGKIPFQLTANITEVSNNESEVQLLFEGNFNPVMAMMVKTPISKFMETLVTKMKEL</sequence>
<proteinExistence type="predicted"/>
<organism evidence="1 3">
    <name type="scientific">Capnocytophaga ochracea</name>
    <dbReference type="NCBI Taxonomy" id="1018"/>
    <lineage>
        <taxon>Bacteria</taxon>
        <taxon>Pseudomonadati</taxon>
        <taxon>Bacteroidota</taxon>
        <taxon>Flavobacteriia</taxon>
        <taxon>Flavobacteriales</taxon>
        <taxon>Flavobacteriaceae</taxon>
        <taxon>Capnocytophaga</taxon>
    </lineage>
</organism>
<evidence type="ECO:0000313" key="2">
    <source>
        <dbReference type="EMBL" id="VDG80925.1"/>
    </source>
</evidence>
<dbReference type="EMBL" id="UARG01000017">
    <property type="protein sequence ID" value="SQA77158.1"/>
    <property type="molecule type" value="Genomic_DNA"/>
</dbReference>
<reference evidence="1 3" key="1">
    <citation type="submission" date="2018-06" db="EMBL/GenBank/DDBJ databases">
        <authorList>
            <consortium name="Pathogen Informatics"/>
            <person name="Doyle S."/>
        </authorList>
    </citation>
    <scope>NUCLEOTIDE SEQUENCE [LARGE SCALE GENOMIC DNA]</scope>
    <source>
        <strain evidence="1 3">NCTC11546</strain>
    </source>
</reference>
<dbReference type="GeneID" id="29675287"/>
<dbReference type="OMA" id="FNAMMAM"/>